<proteinExistence type="predicted"/>
<dbReference type="AlphaFoldDB" id="A0A290WTB4"/>
<name>A0A290WTB4_9BURK</name>
<evidence type="ECO:0000313" key="2">
    <source>
        <dbReference type="Proteomes" id="UP000218437"/>
    </source>
</evidence>
<organism evidence="1 2">
    <name type="scientific">Janthinobacterium svalbardensis</name>
    <dbReference type="NCBI Taxonomy" id="368607"/>
    <lineage>
        <taxon>Bacteria</taxon>
        <taxon>Pseudomonadati</taxon>
        <taxon>Pseudomonadota</taxon>
        <taxon>Betaproteobacteria</taxon>
        <taxon>Burkholderiales</taxon>
        <taxon>Oxalobacteraceae</taxon>
        <taxon>Janthinobacterium</taxon>
    </lineage>
</organism>
<gene>
    <name evidence="1" type="ORF">CNX70_06810</name>
</gene>
<keyword evidence="2" id="KW-1185">Reference proteome</keyword>
<dbReference type="KEGG" id="jsv:CNX70_06810"/>
<dbReference type="EMBL" id="CP023422">
    <property type="protein sequence ID" value="ATD59928.1"/>
    <property type="molecule type" value="Genomic_DNA"/>
</dbReference>
<accession>A0A290WTB4</accession>
<dbReference type="Proteomes" id="UP000218437">
    <property type="component" value="Chromosome"/>
</dbReference>
<sequence length="152" mass="17027">MENKIVLSLYKNSRNAVIGNLFVGGGKDRVIATTHPATIAASIFAMEGRTLVFKSDKGEAEFAFPIKTEDLVVLASLLSNQDQADFMSGFATFSRFDFLHPLPFDDQADLHLRTAIYHMDKSLIRIAPLSPAPKGFKKELRARNCYVYYPYC</sequence>
<evidence type="ECO:0000313" key="1">
    <source>
        <dbReference type="EMBL" id="ATD59928.1"/>
    </source>
</evidence>
<dbReference type="RefSeq" id="WP_096234076.1">
    <property type="nucleotide sequence ID" value="NZ_CP023422.1"/>
</dbReference>
<reference evidence="1 2" key="1">
    <citation type="submission" date="2017-09" db="EMBL/GenBank/DDBJ databases">
        <title>Complete genome sequence of Janthinobacterium svalbardensis PAMC 27463.</title>
        <authorList>
            <person name="Cho Y.-J."/>
            <person name="Cho A."/>
            <person name="Kim O.-S."/>
            <person name="Lee J.-I."/>
        </authorList>
    </citation>
    <scope>NUCLEOTIDE SEQUENCE [LARGE SCALE GENOMIC DNA]</scope>
    <source>
        <strain evidence="1 2">PAMC 27463</strain>
    </source>
</reference>
<protein>
    <submittedName>
        <fullName evidence="1">Uncharacterized protein</fullName>
    </submittedName>
</protein>